<dbReference type="PANTHER" id="PTHR20836">
    <property type="entry name" value="DIHYDRODIPICOLINATE REDUCTASE"/>
    <property type="match status" value="1"/>
</dbReference>
<dbReference type="InterPro" id="IPR022663">
    <property type="entry name" value="DapB_C"/>
</dbReference>
<dbReference type="PANTHER" id="PTHR20836:SF0">
    <property type="entry name" value="4-HYDROXY-TETRAHYDRODIPICOLINATE REDUCTASE 1, CHLOROPLASTIC-RELATED"/>
    <property type="match status" value="1"/>
</dbReference>
<dbReference type="HOGENOM" id="CLU_1127415_0_0_7"/>
<dbReference type="InterPro" id="IPR023940">
    <property type="entry name" value="DHDPR_bac"/>
</dbReference>
<dbReference type="GO" id="GO:0019877">
    <property type="term" value="P:diaminopimelate biosynthetic process"/>
    <property type="evidence" value="ECO:0007669"/>
    <property type="project" value="TreeGrafter"/>
</dbReference>
<gene>
    <name evidence="2" type="ordered locus">Dbac_1152</name>
</gene>
<evidence type="ECO:0000259" key="1">
    <source>
        <dbReference type="Pfam" id="PF05173"/>
    </source>
</evidence>
<evidence type="ECO:0000313" key="2">
    <source>
        <dbReference type="EMBL" id="ACU89256.1"/>
    </source>
</evidence>
<dbReference type="Gene3D" id="3.30.360.10">
    <property type="entry name" value="Dihydrodipicolinate Reductase, domain 2"/>
    <property type="match status" value="1"/>
</dbReference>
<evidence type="ECO:0000313" key="3">
    <source>
        <dbReference type="Proteomes" id="UP000002216"/>
    </source>
</evidence>
<dbReference type="EMBL" id="CP001629">
    <property type="protein sequence ID" value="ACU89256.1"/>
    <property type="molecule type" value="Genomic_DNA"/>
</dbReference>
<organism evidence="2 3">
    <name type="scientific">Desulfomicrobium baculatum (strain DSM 4028 / VKM B-1378 / X)</name>
    <name type="common">Desulfovibrio baculatus</name>
    <dbReference type="NCBI Taxonomy" id="525897"/>
    <lineage>
        <taxon>Bacteria</taxon>
        <taxon>Pseudomonadati</taxon>
        <taxon>Thermodesulfobacteriota</taxon>
        <taxon>Desulfovibrionia</taxon>
        <taxon>Desulfovibrionales</taxon>
        <taxon>Desulfomicrobiaceae</taxon>
        <taxon>Desulfomicrobium</taxon>
    </lineage>
</organism>
<dbReference type="Pfam" id="PF05173">
    <property type="entry name" value="DapB_C"/>
    <property type="match status" value="1"/>
</dbReference>
<keyword evidence="3" id="KW-1185">Reference proteome</keyword>
<dbReference type="Gene3D" id="3.40.50.720">
    <property type="entry name" value="NAD(P)-binding Rossmann-like Domain"/>
    <property type="match status" value="1"/>
</dbReference>
<dbReference type="Proteomes" id="UP000002216">
    <property type="component" value="Chromosome"/>
</dbReference>
<sequence length="231" mass="24689">MDKFAILIVGHGKLAAELVGGLGSATISRVAKWDERDALGDERCMVVHAGSGRELDDVIAFCSATGSVLLDLSTGGSQFPATPTFPVVICPNVNMQMLSFMAMVKQAAGYFEGQDIRITESHQASKSTKPGTAIHLAQSLGVSETKIRSERDPKVQNEVLGIPPQFLDRHAYHEIAISAPEVEIRLETRVLGKSAYASGLAKVVDMICAAKLPPGCHDVVDLVIGSIQKKH</sequence>
<dbReference type="AlphaFoldDB" id="C7LRB0"/>
<dbReference type="eggNOG" id="COG0289">
    <property type="taxonomic scope" value="Bacteria"/>
</dbReference>
<protein>
    <recommendedName>
        <fullName evidence="1">Dihydrodipicolinate reductase C-terminal domain-containing protein</fullName>
    </recommendedName>
</protein>
<feature type="domain" description="Dihydrodipicolinate reductase C-terminal" evidence="1">
    <location>
        <begin position="100"/>
        <end position="210"/>
    </location>
</feature>
<dbReference type="GO" id="GO:0009089">
    <property type="term" value="P:lysine biosynthetic process via diaminopimelate"/>
    <property type="evidence" value="ECO:0007669"/>
    <property type="project" value="InterPro"/>
</dbReference>
<dbReference type="RefSeq" id="WP_015773354.1">
    <property type="nucleotide sequence ID" value="NC_013173.1"/>
</dbReference>
<accession>C7LRB0</accession>
<dbReference type="GO" id="GO:0008839">
    <property type="term" value="F:4-hydroxy-tetrahydrodipicolinate reductase"/>
    <property type="evidence" value="ECO:0007669"/>
    <property type="project" value="InterPro"/>
</dbReference>
<dbReference type="KEGG" id="dba:Dbac_1152"/>
<dbReference type="STRING" id="525897.Dbac_1152"/>
<name>C7LRB0_DESBD</name>
<proteinExistence type="predicted"/>
<reference evidence="2 3" key="1">
    <citation type="journal article" date="2009" name="Stand. Genomic Sci.">
        <title>Complete genome sequence of Desulfomicrobium baculatum type strain (X).</title>
        <authorList>
            <person name="Copeland A."/>
            <person name="Spring S."/>
            <person name="Goker M."/>
            <person name="Schneider S."/>
            <person name="Lapidus A."/>
            <person name="Del Rio T.G."/>
            <person name="Tice H."/>
            <person name="Cheng J.F."/>
            <person name="Chen F."/>
            <person name="Nolan M."/>
            <person name="Bruce D."/>
            <person name="Goodwin L."/>
            <person name="Pitluck S."/>
            <person name="Ivanova N."/>
            <person name="Mavrommatis K."/>
            <person name="Ovchinnikova G."/>
            <person name="Pati A."/>
            <person name="Chen A."/>
            <person name="Palaniappan K."/>
            <person name="Land M."/>
            <person name="Hauser L."/>
            <person name="Chang Y.J."/>
            <person name="Jeffries C.C."/>
            <person name="Meincke L."/>
            <person name="Sims D."/>
            <person name="Brettin T."/>
            <person name="Detter J.C."/>
            <person name="Han C."/>
            <person name="Chain P."/>
            <person name="Bristow J."/>
            <person name="Eisen J.A."/>
            <person name="Markowitz V."/>
            <person name="Hugenholtz P."/>
            <person name="Kyrpides N.C."/>
            <person name="Klenk H.P."/>
            <person name="Lucas S."/>
        </authorList>
    </citation>
    <scope>NUCLEOTIDE SEQUENCE [LARGE SCALE GENOMIC DNA]</scope>
    <source>
        <strain evidence="3">DSM 4028 / VKM B-1378 / X</strain>
    </source>
</reference>